<protein>
    <submittedName>
        <fullName evidence="1">Uncharacterized protein</fullName>
    </submittedName>
</protein>
<evidence type="ECO:0000313" key="1">
    <source>
        <dbReference type="EMBL" id="AKH47595.1"/>
    </source>
</evidence>
<reference evidence="1" key="1">
    <citation type="journal article" date="2015" name="Front. Microbiol.">
        <title>Combining genomic sequencing methods to explore viral diversity and reveal potential virus-host interactions.</title>
        <authorList>
            <person name="Chow C.E."/>
            <person name="Winget D.M."/>
            <person name="White R.A.III."/>
            <person name="Hallam S.J."/>
            <person name="Suttle C.A."/>
        </authorList>
    </citation>
    <scope>NUCLEOTIDE SEQUENCE</scope>
    <source>
        <strain evidence="1">Oxic1_1</strain>
    </source>
</reference>
<proteinExistence type="predicted"/>
<organism evidence="1">
    <name type="scientific">uncultured marine virus</name>
    <dbReference type="NCBI Taxonomy" id="186617"/>
    <lineage>
        <taxon>Viruses</taxon>
        <taxon>environmental samples</taxon>
    </lineage>
</organism>
<dbReference type="EMBL" id="KR029596">
    <property type="protein sequence ID" value="AKH47595.1"/>
    <property type="molecule type" value="Genomic_DNA"/>
</dbReference>
<sequence length="61" mass="6816">MMSNDKTNSRSTITIPVSIAEWSCSIILNLRASSLYEINVTKASCWIGWRTSREISTFSGT</sequence>
<accession>A0A0F7L6S2</accession>
<name>A0A0F7L6S2_9VIRU</name>
<reference evidence="1" key="2">
    <citation type="submission" date="2015-03" db="EMBL/GenBank/DDBJ databases">
        <authorList>
            <person name="Chow C.-E.T."/>
            <person name="Winget D.M."/>
            <person name="White R.A.III."/>
            <person name="Hallam S.J."/>
            <person name="Suttle C.A."/>
        </authorList>
    </citation>
    <scope>NUCLEOTIDE SEQUENCE</scope>
    <source>
        <strain evidence="1">Oxic1_1</strain>
    </source>
</reference>